<dbReference type="GO" id="GO:0008757">
    <property type="term" value="F:S-adenosylmethionine-dependent methyltransferase activity"/>
    <property type="evidence" value="ECO:0007669"/>
    <property type="project" value="InterPro"/>
</dbReference>
<evidence type="ECO:0000259" key="4">
    <source>
        <dbReference type="Pfam" id="PF08241"/>
    </source>
</evidence>
<accession>A0A918GBX4</accession>
<dbReference type="Pfam" id="PF08241">
    <property type="entry name" value="Methyltransf_11"/>
    <property type="match status" value="1"/>
</dbReference>
<evidence type="ECO:0000256" key="1">
    <source>
        <dbReference type="ARBA" id="ARBA00008361"/>
    </source>
</evidence>
<protein>
    <submittedName>
        <fullName evidence="5">Methyltransferase type 11</fullName>
    </submittedName>
</protein>
<dbReference type="Proteomes" id="UP000660680">
    <property type="component" value="Unassembled WGS sequence"/>
</dbReference>
<reference evidence="5" key="1">
    <citation type="journal article" date="2014" name="Int. J. Syst. Evol. Microbiol.">
        <title>Complete genome sequence of Corynebacterium casei LMG S-19264T (=DSM 44701T), isolated from a smear-ripened cheese.</title>
        <authorList>
            <consortium name="US DOE Joint Genome Institute (JGI-PGF)"/>
            <person name="Walter F."/>
            <person name="Albersmeier A."/>
            <person name="Kalinowski J."/>
            <person name="Ruckert C."/>
        </authorList>
    </citation>
    <scope>NUCLEOTIDE SEQUENCE</scope>
    <source>
        <strain evidence="5">JCM 3276</strain>
    </source>
</reference>
<evidence type="ECO:0000256" key="2">
    <source>
        <dbReference type="ARBA" id="ARBA00022603"/>
    </source>
</evidence>
<evidence type="ECO:0000256" key="3">
    <source>
        <dbReference type="ARBA" id="ARBA00022679"/>
    </source>
</evidence>
<gene>
    <name evidence="5" type="ORF">GCM10010171_21130</name>
</gene>
<comment type="similarity">
    <text evidence="1">Belongs to the methyltransferase superfamily.</text>
</comment>
<sequence>MPTLSGEPHRQRSMAESFGVDVERYDRTRPPYPDALVERVVAHSPGRAVLDVGCGTGIATRQFRAAGCAVLGVDPDERMAAFARRGGIAVEVAAFEAWDPAGRVFDAVVAGQSWHWVDPVAGAAAAARTLRPGGLLAVFWHVPHTPPDITDALAAALPDMPRPAEDGYRTLDALAADGIKASGAFTEPRRWTFDWQRDYTRAQWLDQLPTSGLLTRLPPQRLAAALDGVGAAIDALGGAFTLPYTTVAVTAAVPGGQTRPR</sequence>
<dbReference type="GO" id="GO:0032259">
    <property type="term" value="P:methylation"/>
    <property type="evidence" value="ECO:0007669"/>
    <property type="project" value="UniProtKB-KW"/>
</dbReference>
<evidence type="ECO:0000313" key="6">
    <source>
        <dbReference type="Proteomes" id="UP000660680"/>
    </source>
</evidence>
<dbReference type="AlphaFoldDB" id="A0A918GBX4"/>
<feature type="domain" description="Methyltransferase type 11" evidence="4">
    <location>
        <begin position="50"/>
        <end position="137"/>
    </location>
</feature>
<dbReference type="PANTHER" id="PTHR44942">
    <property type="entry name" value="METHYLTRANSF_11 DOMAIN-CONTAINING PROTEIN"/>
    <property type="match status" value="1"/>
</dbReference>
<dbReference type="Gene3D" id="3.40.50.150">
    <property type="entry name" value="Vaccinia Virus protein VP39"/>
    <property type="match status" value="1"/>
</dbReference>
<dbReference type="InterPro" id="IPR051052">
    <property type="entry name" value="Diverse_substrate_MTase"/>
</dbReference>
<keyword evidence="3" id="KW-0808">Transferase</keyword>
<keyword evidence="2 5" id="KW-0489">Methyltransferase</keyword>
<dbReference type="InterPro" id="IPR029063">
    <property type="entry name" value="SAM-dependent_MTases_sf"/>
</dbReference>
<name>A0A918GBX4_9PSEU</name>
<reference evidence="5" key="2">
    <citation type="submission" date="2020-09" db="EMBL/GenBank/DDBJ databases">
        <authorList>
            <person name="Sun Q."/>
            <person name="Ohkuma M."/>
        </authorList>
    </citation>
    <scope>NUCLEOTIDE SEQUENCE</scope>
    <source>
        <strain evidence="5">JCM 3276</strain>
    </source>
</reference>
<evidence type="ECO:0000313" key="5">
    <source>
        <dbReference type="EMBL" id="GGS28033.1"/>
    </source>
</evidence>
<comment type="caution">
    <text evidence="5">The sequence shown here is derived from an EMBL/GenBank/DDBJ whole genome shotgun (WGS) entry which is preliminary data.</text>
</comment>
<dbReference type="InterPro" id="IPR013216">
    <property type="entry name" value="Methyltransf_11"/>
</dbReference>
<keyword evidence="6" id="KW-1185">Reference proteome</keyword>
<dbReference type="PANTHER" id="PTHR44942:SF4">
    <property type="entry name" value="METHYLTRANSFERASE TYPE 11 DOMAIN-CONTAINING PROTEIN"/>
    <property type="match status" value="1"/>
</dbReference>
<proteinExistence type="inferred from homology"/>
<organism evidence="5 6">
    <name type="scientific">Actinokineospora fastidiosa</name>
    <dbReference type="NCBI Taxonomy" id="1816"/>
    <lineage>
        <taxon>Bacteria</taxon>
        <taxon>Bacillati</taxon>
        <taxon>Actinomycetota</taxon>
        <taxon>Actinomycetes</taxon>
        <taxon>Pseudonocardiales</taxon>
        <taxon>Pseudonocardiaceae</taxon>
        <taxon>Actinokineospora</taxon>
    </lineage>
</organism>
<dbReference type="EMBL" id="BMRB01000002">
    <property type="protein sequence ID" value="GGS28033.1"/>
    <property type="molecule type" value="Genomic_DNA"/>
</dbReference>
<dbReference type="CDD" id="cd02440">
    <property type="entry name" value="AdoMet_MTases"/>
    <property type="match status" value="1"/>
</dbReference>
<dbReference type="SUPFAM" id="SSF53335">
    <property type="entry name" value="S-adenosyl-L-methionine-dependent methyltransferases"/>
    <property type="match status" value="1"/>
</dbReference>